<accession>A0ABQ1R8T8</accession>
<comment type="caution">
    <text evidence="1">The sequence shown here is derived from an EMBL/GenBank/DDBJ whole genome shotgun (WGS) entry which is preliminary data.</text>
</comment>
<dbReference type="Proteomes" id="UP000597138">
    <property type="component" value="Unassembled WGS sequence"/>
</dbReference>
<reference evidence="2" key="1">
    <citation type="journal article" date="2019" name="Int. J. Syst. Evol. Microbiol.">
        <title>The Global Catalogue of Microorganisms (GCM) 10K type strain sequencing project: providing services to taxonomists for standard genome sequencing and annotation.</title>
        <authorList>
            <consortium name="The Broad Institute Genomics Platform"/>
            <consortium name="The Broad Institute Genome Sequencing Center for Infectious Disease"/>
            <person name="Wu L."/>
            <person name="Ma J."/>
        </authorList>
    </citation>
    <scope>NUCLEOTIDE SEQUENCE [LARGE SCALE GENOMIC DNA]</scope>
    <source>
        <strain evidence="2">CGMCC 1.11013</strain>
    </source>
</reference>
<sequence length="204" mass="21969">MLFLASIDMKRVSTSIAGNVRRFAAGFASPVAAVCASLACTALVACTPSYDWRTIQNNDDGYEVTLPAKPRAAERKVEIAGQSMTMRMQTAEANDAVFAVGTVVLPSADPQLQRAALDYLERGLARNVNARPDARATQIELAAGGRVLGSEMRVTGQSGDKREARTIQARFVARGAHVYQLAIVADKTPPAEQADQFFTSFKLF</sequence>
<evidence type="ECO:0000313" key="2">
    <source>
        <dbReference type="Proteomes" id="UP000597138"/>
    </source>
</evidence>
<proteinExistence type="predicted"/>
<gene>
    <name evidence="1" type="ORF">GCM10010985_11960</name>
</gene>
<organism evidence="1 2">
    <name type="scientific">Caballeronia grimmiae</name>
    <dbReference type="NCBI Taxonomy" id="1071679"/>
    <lineage>
        <taxon>Bacteria</taxon>
        <taxon>Pseudomonadati</taxon>
        <taxon>Pseudomonadota</taxon>
        <taxon>Betaproteobacteria</taxon>
        <taxon>Burkholderiales</taxon>
        <taxon>Burkholderiaceae</taxon>
        <taxon>Caballeronia</taxon>
    </lineage>
</organism>
<evidence type="ECO:0000313" key="1">
    <source>
        <dbReference type="EMBL" id="GGD59533.1"/>
    </source>
</evidence>
<protein>
    <recommendedName>
        <fullName evidence="3">Transmembrane protein</fullName>
    </recommendedName>
</protein>
<evidence type="ECO:0008006" key="3">
    <source>
        <dbReference type="Google" id="ProtNLM"/>
    </source>
</evidence>
<keyword evidence="2" id="KW-1185">Reference proteome</keyword>
<name>A0ABQ1R8T8_9BURK</name>
<dbReference type="EMBL" id="BMEG01000001">
    <property type="protein sequence ID" value="GGD59533.1"/>
    <property type="molecule type" value="Genomic_DNA"/>
</dbReference>